<dbReference type="PROSITE" id="PS50011">
    <property type="entry name" value="PROTEIN_KINASE_DOM"/>
    <property type="match status" value="1"/>
</dbReference>
<feature type="domain" description="Protein kinase" evidence="10">
    <location>
        <begin position="30"/>
        <end position="293"/>
    </location>
</feature>
<dbReference type="Gene3D" id="1.10.510.10">
    <property type="entry name" value="Transferase(Phosphotransferase) domain 1"/>
    <property type="match status" value="1"/>
</dbReference>
<gene>
    <name evidence="11" type="ORF">FRZ02_30035</name>
</gene>
<dbReference type="GO" id="GO:0004674">
    <property type="term" value="F:protein serine/threonine kinase activity"/>
    <property type="evidence" value="ECO:0007669"/>
    <property type="project" value="UniProtKB-KW"/>
</dbReference>
<dbReference type="PROSITE" id="PS00765">
    <property type="entry name" value="P_GLUCOSE_ISOMERASE_1"/>
    <property type="match status" value="1"/>
</dbReference>
<proteinExistence type="predicted"/>
<evidence type="ECO:0000256" key="3">
    <source>
        <dbReference type="ARBA" id="ARBA00022679"/>
    </source>
</evidence>
<keyword evidence="4 7" id="KW-0547">Nucleotide-binding</keyword>
<evidence type="ECO:0000313" key="12">
    <source>
        <dbReference type="Proteomes" id="UP000318052"/>
    </source>
</evidence>
<evidence type="ECO:0000256" key="7">
    <source>
        <dbReference type="PROSITE-ProRule" id="PRU10141"/>
    </source>
</evidence>
<dbReference type="PROSITE" id="PS00107">
    <property type="entry name" value="PROTEIN_KINASE_ATP"/>
    <property type="match status" value="1"/>
</dbReference>
<dbReference type="SMART" id="SM00220">
    <property type="entry name" value="S_TKc"/>
    <property type="match status" value="1"/>
</dbReference>
<evidence type="ECO:0000256" key="2">
    <source>
        <dbReference type="ARBA" id="ARBA00022527"/>
    </source>
</evidence>
<dbReference type="CDD" id="cd14014">
    <property type="entry name" value="STKc_PknB_like"/>
    <property type="match status" value="1"/>
</dbReference>
<evidence type="ECO:0000256" key="5">
    <source>
        <dbReference type="ARBA" id="ARBA00022777"/>
    </source>
</evidence>
<dbReference type="Gene3D" id="3.30.200.20">
    <property type="entry name" value="Phosphorylase Kinase, domain 1"/>
    <property type="match status" value="1"/>
</dbReference>
<evidence type="ECO:0000256" key="6">
    <source>
        <dbReference type="ARBA" id="ARBA00022840"/>
    </source>
</evidence>
<dbReference type="InterPro" id="IPR017441">
    <property type="entry name" value="Protein_kinase_ATP_BS"/>
</dbReference>
<keyword evidence="6 7" id="KW-0067">ATP-binding</keyword>
<feature type="compositionally biased region" description="Pro residues" evidence="8">
    <location>
        <begin position="313"/>
        <end position="334"/>
    </location>
</feature>
<keyword evidence="12" id="KW-1185">Reference proteome</keyword>
<dbReference type="PROSITE" id="PS00108">
    <property type="entry name" value="PROTEIN_KINASE_ST"/>
    <property type="match status" value="1"/>
</dbReference>
<comment type="caution">
    <text evidence="11">The sequence shown here is derived from an EMBL/GenBank/DDBJ whole genome shotgun (WGS) entry which is preliminary data.</text>
</comment>
<evidence type="ECO:0000256" key="4">
    <source>
        <dbReference type="ARBA" id="ARBA00022741"/>
    </source>
</evidence>
<dbReference type="InterPro" id="IPR018189">
    <property type="entry name" value="Phosphoglucose_isomerase_CS"/>
</dbReference>
<keyword evidence="2 11" id="KW-0723">Serine/threonine-protein kinase</keyword>
<feature type="binding site" evidence="7">
    <location>
        <position position="59"/>
    </location>
    <ligand>
        <name>ATP</name>
        <dbReference type="ChEBI" id="CHEBI:30616"/>
    </ligand>
</feature>
<keyword evidence="9" id="KW-1133">Transmembrane helix</keyword>
<keyword evidence="3" id="KW-0808">Transferase</keyword>
<dbReference type="InterPro" id="IPR011009">
    <property type="entry name" value="Kinase-like_dom_sf"/>
</dbReference>
<name>A0ABY3GS22_9ACTN</name>
<dbReference type="InterPro" id="IPR008271">
    <property type="entry name" value="Ser/Thr_kinase_AS"/>
</dbReference>
<dbReference type="EMBL" id="VOGX01000056">
    <property type="protein sequence ID" value="TWV18887.1"/>
    <property type="molecule type" value="Genomic_DNA"/>
</dbReference>
<accession>A0ABY3GS22</accession>
<feature type="region of interest" description="Disordered" evidence="8">
    <location>
        <begin position="297"/>
        <end position="360"/>
    </location>
</feature>
<dbReference type="Pfam" id="PF00069">
    <property type="entry name" value="Pkinase"/>
    <property type="match status" value="1"/>
</dbReference>
<dbReference type="InterPro" id="IPR000719">
    <property type="entry name" value="Prot_kinase_dom"/>
</dbReference>
<dbReference type="EC" id="2.7.11.1" evidence="1"/>
<dbReference type="Proteomes" id="UP000318052">
    <property type="component" value="Unassembled WGS sequence"/>
</dbReference>
<feature type="transmembrane region" description="Helical" evidence="9">
    <location>
        <begin position="365"/>
        <end position="388"/>
    </location>
</feature>
<evidence type="ECO:0000259" key="10">
    <source>
        <dbReference type="PROSITE" id="PS50011"/>
    </source>
</evidence>
<keyword evidence="9" id="KW-0472">Membrane</keyword>
<feature type="region of interest" description="Disordered" evidence="8">
    <location>
        <begin position="389"/>
        <end position="468"/>
    </location>
</feature>
<feature type="compositionally biased region" description="Pro residues" evidence="8">
    <location>
        <begin position="341"/>
        <end position="351"/>
    </location>
</feature>
<keyword evidence="5 11" id="KW-0418">Kinase</keyword>
<organism evidence="11 12">
    <name type="scientific">Streptomyces albidoflavus</name>
    <dbReference type="NCBI Taxonomy" id="1886"/>
    <lineage>
        <taxon>Bacteria</taxon>
        <taxon>Bacillati</taxon>
        <taxon>Actinomycetota</taxon>
        <taxon>Actinomycetes</taxon>
        <taxon>Kitasatosporales</taxon>
        <taxon>Streptomycetaceae</taxon>
        <taxon>Streptomyces</taxon>
        <taxon>Streptomyces albidoflavus group</taxon>
    </lineage>
</organism>
<evidence type="ECO:0000256" key="8">
    <source>
        <dbReference type="SAM" id="MobiDB-lite"/>
    </source>
</evidence>
<protein>
    <recommendedName>
        <fullName evidence="1">non-specific serine/threonine protein kinase</fullName>
        <ecNumber evidence="1">2.7.11.1</ecNumber>
    </recommendedName>
</protein>
<dbReference type="SUPFAM" id="SSF56112">
    <property type="entry name" value="Protein kinase-like (PK-like)"/>
    <property type="match status" value="1"/>
</dbReference>
<keyword evidence="9" id="KW-0812">Transmembrane</keyword>
<evidence type="ECO:0000256" key="1">
    <source>
        <dbReference type="ARBA" id="ARBA00012513"/>
    </source>
</evidence>
<reference evidence="12" key="1">
    <citation type="journal article" date="2019" name="Microbiol. Resour. Announc.">
        <title>Draft Genomic Sequences of Streptomyces misionensis and Streptomyces albidoflavus, bacteria applied for phytopathogen biocontrol.</title>
        <authorList>
            <person name="Pylro V."/>
            <person name="Dias A."/>
            <person name="Andreote F."/>
            <person name="Varani A."/>
            <person name="Andreote C."/>
            <person name="Bernardo E."/>
            <person name="Martins T."/>
        </authorList>
    </citation>
    <scope>NUCLEOTIDE SEQUENCE [LARGE SCALE GENOMIC DNA]</scope>
    <source>
        <strain evidence="12">77</strain>
    </source>
</reference>
<dbReference type="PANTHER" id="PTHR43289">
    <property type="entry name" value="MITOGEN-ACTIVATED PROTEIN KINASE KINASE KINASE 20-RELATED"/>
    <property type="match status" value="1"/>
</dbReference>
<evidence type="ECO:0000313" key="11">
    <source>
        <dbReference type="EMBL" id="TWV18887.1"/>
    </source>
</evidence>
<evidence type="ECO:0000256" key="9">
    <source>
        <dbReference type="SAM" id="Phobius"/>
    </source>
</evidence>
<dbReference type="PANTHER" id="PTHR43289:SF6">
    <property type="entry name" value="SERINE_THREONINE-PROTEIN KINASE NEKL-3"/>
    <property type="match status" value="1"/>
</dbReference>
<sequence>MFRQGAVTARRRLDTLGPMSAPGEMIGGRFTLLAPLGSGGMGTVWRARDEVLHREVALKEVRPPDPAMTGPEAAATLRERVLREARALARLSHPHVVTIHQIVDAGAGTHPWIVMELVPGESLADRLQRGPLLPQEAAALGRQLLAALRSAHAAGIHHRDVKPANILLRTDPGVPGPPSAVLTDFGIAALQGSTALTATGDLIGSPEYIAPERVRGRDDHPASDLWSLGLVLYVAVEGHSPLRRATTLATLAAVLDEPVPPPVRSGPLAAVLGALLVRDPEARPDATTLDRLLTEAASGSAPSWAEPTVSGPRPVPAAPVTPPPPGPPTPPPGAPAAGTPAPAPYRPPLPTPTTAVARPRRRTGALVAGAAALVAVAVTATVLVLNPWKSDNHAAPSPSPSPTATRSPDGEKDPKPSPDTGSTGTDPVDEDKNGDGEEDQEKEDDRPGQDDSPSPSATPQPPSGGSWIAQLFSEPVSTGTATRDRRLAAVRAEVPEARYLRSDDYASLRPGYWVFYVPGPFDDGRAALRFCAGKGRTSGNECVGRYLSDDGSDADAICHPPAASPKGRCTRS</sequence>